<dbReference type="EMBL" id="LAZR01029832">
    <property type="protein sequence ID" value="KKL58418.1"/>
    <property type="molecule type" value="Genomic_DNA"/>
</dbReference>
<protein>
    <submittedName>
        <fullName evidence="1">Uncharacterized protein</fullName>
    </submittedName>
</protein>
<gene>
    <name evidence="1" type="ORF">LCGC14_2225570</name>
</gene>
<evidence type="ECO:0000313" key="1">
    <source>
        <dbReference type="EMBL" id="KKL58418.1"/>
    </source>
</evidence>
<accession>A0A0F9D9S4</accession>
<organism evidence="1">
    <name type="scientific">marine sediment metagenome</name>
    <dbReference type="NCBI Taxonomy" id="412755"/>
    <lineage>
        <taxon>unclassified sequences</taxon>
        <taxon>metagenomes</taxon>
        <taxon>ecological metagenomes</taxon>
    </lineage>
</organism>
<proteinExistence type="predicted"/>
<reference evidence="1" key="1">
    <citation type="journal article" date="2015" name="Nature">
        <title>Complex archaea that bridge the gap between prokaryotes and eukaryotes.</title>
        <authorList>
            <person name="Spang A."/>
            <person name="Saw J.H."/>
            <person name="Jorgensen S.L."/>
            <person name="Zaremba-Niedzwiedzka K."/>
            <person name="Martijn J."/>
            <person name="Lind A.E."/>
            <person name="van Eijk R."/>
            <person name="Schleper C."/>
            <person name="Guy L."/>
            <person name="Ettema T.J."/>
        </authorList>
    </citation>
    <scope>NUCLEOTIDE SEQUENCE</scope>
</reference>
<name>A0A0F9D9S4_9ZZZZ</name>
<dbReference type="AlphaFoldDB" id="A0A0F9D9S4"/>
<sequence>MVDKAKVIKTWEHILKVEKIGKGLRLLIEETLKCLRRDNDQA</sequence>
<comment type="caution">
    <text evidence="1">The sequence shown here is derived from an EMBL/GenBank/DDBJ whole genome shotgun (WGS) entry which is preliminary data.</text>
</comment>